<organism evidence="2 3">
    <name type="scientific">Micromonospora haikouensis</name>
    <dbReference type="NCBI Taxonomy" id="686309"/>
    <lineage>
        <taxon>Bacteria</taxon>
        <taxon>Bacillati</taxon>
        <taxon>Actinomycetota</taxon>
        <taxon>Actinomycetes</taxon>
        <taxon>Micromonosporales</taxon>
        <taxon>Micromonosporaceae</taxon>
        <taxon>Micromonospora</taxon>
    </lineage>
</organism>
<feature type="compositionally biased region" description="Pro residues" evidence="1">
    <location>
        <begin position="160"/>
        <end position="198"/>
    </location>
</feature>
<reference evidence="2 3" key="1">
    <citation type="submission" date="2016-06" db="EMBL/GenBank/DDBJ databases">
        <authorList>
            <person name="Kjaerup R.B."/>
            <person name="Dalgaard T.S."/>
            <person name="Juul-Madsen H.R."/>
        </authorList>
    </citation>
    <scope>NUCLEOTIDE SEQUENCE [LARGE SCALE GENOMIC DNA]</scope>
    <source>
        <strain evidence="2 3">DSM 45626</strain>
    </source>
</reference>
<protein>
    <submittedName>
        <fullName evidence="2">Uncharacterized protein</fullName>
    </submittedName>
</protein>
<evidence type="ECO:0000313" key="2">
    <source>
        <dbReference type="EMBL" id="SCF15662.1"/>
    </source>
</evidence>
<accession>A0A1C4Y4N4</accession>
<gene>
    <name evidence="2" type="ORF">GA0070558_13513</name>
</gene>
<evidence type="ECO:0000313" key="3">
    <source>
        <dbReference type="Proteomes" id="UP000199375"/>
    </source>
</evidence>
<dbReference type="PRINTS" id="PR01217">
    <property type="entry name" value="PRICHEXTENSN"/>
</dbReference>
<feature type="region of interest" description="Disordered" evidence="1">
    <location>
        <begin position="152"/>
        <end position="244"/>
    </location>
</feature>
<sequence length="437" mass="46345">MPECAWASKYGVTGLNAYWPDSAATYWSTVYPVTEDLEITISGVYPDARYASFTVYDDKPTWFSRNGANSSLPDHLIAPDPGSANPWQGVRRPGGRFTLTLSPDVAPGQPNRLPLSREDALPGAKASVIYRVYLPTGGDSTVVLPTVTLTQGGVSKTLPTCPPTPPPTPTPTPTPPPPPPSPPTSPSPTPPATTPPATTPAAPAAVPAEDVAAAPDSTDRAGGDDPEGPGEADRPSPPPITGDKLFTRTSEVENLAPNPDNAYLGAWLLPPGPDHVVVIRGRAAQAVSGSHPVSWPRRRAEVRYWSMCTNLGGQYKPVVINRFADGSTSYGCRYNDETRLDRHGNYAFVLGTEGQRAAIEDVRNTTFVPFSVSYPTVPHMVLLRHLLPVADFPYAVQNVPMNSSAETAAAIMGAYYPLVTVCSLATLTTEGPHGCSA</sequence>
<name>A0A1C4Y4N4_9ACTN</name>
<dbReference type="Proteomes" id="UP000199375">
    <property type="component" value="Unassembled WGS sequence"/>
</dbReference>
<evidence type="ECO:0000256" key="1">
    <source>
        <dbReference type="SAM" id="MobiDB-lite"/>
    </source>
</evidence>
<dbReference type="EMBL" id="FMCW01000035">
    <property type="protein sequence ID" value="SCF15662.1"/>
    <property type="molecule type" value="Genomic_DNA"/>
</dbReference>
<proteinExistence type="predicted"/>
<dbReference type="AlphaFoldDB" id="A0A1C4Y4N4"/>
<feature type="compositionally biased region" description="Low complexity" evidence="1">
    <location>
        <begin position="199"/>
        <end position="208"/>
    </location>
</feature>